<sequence>MGKEFPKKRVTYHEWPKDENIKKWKTEIQKTKSVANGLLAYSEIKVKDYKVAYYQVSELGVQPKIDVLPHLHSTEYATANATSSNHLEPSMSTVDQFMSLQNINESVTQHNERSCENNRISKSARNFSKTKRHVTSVEEKLRRYRCVLIGDDVIELCEEEPRMVKCLKSLKAMFEEEGKKNSELNAKSSFVLNFPKRNN</sequence>
<protein>
    <submittedName>
        <fullName evidence="1">Uncharacterized protein</fullName>
    </submittedName>
</protein>
<dbReference type="EMBL" id="JAOYFB010000040">
    <property type="protein sequence ID" value="KAK4037495.1"/>
    <property type="molecule type" value="Genomic_DNA"/>
</dbReference>
<name>A0ABR0B724_9CRUS</name>
<proteinExistence type="predicted"/>
<accession>A0ABR0B724</accession>
<evidence type="ECO:0000313" key="1">
    <source>
        <dbReference type="EMBL" id="KAK4037495.1"/>
    </source>
</evidence>
<evidence type="ECO:0000313" key="2">
    <source>
        <dbReference type="Proteomes" id="UP001234178"/>
    </source>
</evidence>
<dbReference type="Proteomes" id="UP001234178">
    <property type="component" value="Unassembled WGS sequence"/>
</dbReference>
<gene>
    <name evidence="1" type="ORF">OUZ56_029528</name>
</gene>
<comment type="caution">
    <text evidence="1">The sequence shown here is derived from an EMBL/GenBank/DDBJ whole genome shotgun (WGS) entry which is preliminary data.</text>
</comment>
<reference evidence="1 2" key="1">
    <citation type="journal article" date="2023" name="Nucleic Acids Res.">
        <title>The hologenome of Daphnia magna reveals possible DNA methylation and microbiome-mediated evolution of the host genome.</title>
        <authorList>
            <person name="Chaturvedi A."/>
            <person name="Li X."/>
            <person name="Dhandapani V."/>
            <person name="Marshall H."/>
            <person name="Kissane S."/>
            <person name="Cuenca-Cambronero M."/>
            <person name="Asole G."/>
            <person name="Calvet F."/>
            <person name="Ruiz-Romero M."/>
            <person name="Marangio P."/>
            <person name="Guigo R."/>
            <person name="Rago D."/>
            <person name="Mirbahai L."/>
            <person name="Eastwood N."/>
            <person name="Colbourne J.K."/>
            <person name="Zhou J."/>
            <person name="Mallon E."/>
            <person name="Orsini L."/>
        </authorList>
    </citation>
    <scope>NUCLEOTIDE SEQUENCE [LARGE SCALE GENOMIC DNA]</scope>
    <source>
        <strain evidence="1">LRV0_1</strain>
    </source>
</reference>
<organism evidence="1 2">
    <name type="scientific">Daphnia magna</name>
    <dbReference type="NCBI Taxonomy" id="35525"/>
    <lineage>
        <taxon>Eukaryota</taxon>
        <taxon>Metazoa</taxon>
        <taxon>Ecdysozoa</taxon>
        <taxon>Arthropoda</taxon>
        <taxon>Crustacea</taxon>
        <taxon>Branchiopoda</taxon>
        <taxon>Diplostraca</taxon>
        <taxon>Cladocera</taxon>
        <taxon>Anomopoda</taxon>
        <taxon>Daphniidae</taxon>
        <taxon>Daphnia</taxon>
    </lineage>
</organism>
<keyword evidence="2" id="KW-1185">Reference proteome</keyword>